<dbReference type="AlphaFoldDB" id="A0A5A7VG83"/>
<name>A0A5A7VG83_CUCMM</name>
<proteinExistence type="predicted"/>
<dbReference type="EMBL" id="SSTE01001523">
    <property type="protein sequence ID" value="KAA0065346.1"/>
    <property type="molecule type" value="Genomic_DNA"/>
</dbReference>
<comment type="caution">
    <text evidence="1">The sequence shown here is derived from an EMBL/GenBank/DDBJ whole genome shotgun (WGS) entry which is preliminary data.</text>
</comment>
<organism evidence="1 2">
    <name type="scientific">Cucumis melo var. makuwa</name>
    <name type="common">Oriental melon</name>
    <dbReference type="NCBI Taxonomy" id="1194695"/>
    <lineage>
        <taxon>Eukaryota</taxon>
        <taxon>Viridiplantae</taxon>
        <taxon>Streptophyta</taxon>
        <taxon>Embryophyta</taxon>
        <taxon>Tracheophyta</taxon>
        <taxon>Spermatophyta</taxon>
        <taxon>Magnoliopsida</taxon>
        <taxon>eudicotyledons</taxon>
        <taxon>Gunneridae</taxon>
        <taxon>Pentapetalae</taxon>
        <taxon>rosids</taxon>
        <taxon>fabids</taxon>
        <taxon>Cucurbitales</taxon>
        <taxon>Cucurbitaceae</taxon>
        <taxon>Benincaseae</taxon>
        <taxon>Cucumis</taxon>
    </lineage>
</organism>
<evidence type="ECO:0000313" key="2">
    <source>
        <dbReference type="Proteomes" id="UP000321393"/>
    </source>
</evidence>
<reference evidence="1 2" key="1">
    <citation type="submission" date="2019-08" db="EMBL/GenBank/DDBJ databases">
        <title>Draft genome sequences of two oriental melons (Cucumis melo L. var makuwa).</title>
        <authorList>
            <person name="Kwon S.-Y."/>
        </authorList>
    </citation>
    <scope>NUCLEOTIDE SEQUENCE [LARGE SCALE GENOMIC DNA]</scope>
    <source>
        <strain evidence="2">cv. SW 3</strain>
        <tissue evidence="1">Leaf</tissue>
    </source>
</reference>
<accession>A0A5A7VG83</accession>
<evidence type="ECO:0000313" key="1">
    <source>
        <dbReference type="EMBL" id="KAA0065346.1"/>
    </source>
</evidence>
<sequence length="69" mass="8358">MCVQKTFPIHYLKWSDVGREYIEVVKTDLQMLNTFKEFWSDCHRYFKKYSDLEEARANPSHLLVGRDKD</sequence>
<gene>
    <name evidence="1" type="ORF">E6C27_scaffold301G00190</name>
</gene>
<protein>
    <submittedName>
        <fullName evidence="1">CACTA en-spm transposon protein</fullName>
    </submittedName>
</protein>
<dbReference type="Proteomes" id="UP000321393">
    <property type="component" value="Unassembled WGS sequence"/>
</dbReference>